<dbReference type="EMBL" id="BMYW01000002">
    <property type="protein sequence ID" value="GGX83582.1"/>
    <property type="molecule type" value="Genomic_DNA"/>
</dbReference>
<evidence type="ECO:0000313" key="2">
    <source>
        <dbReference type="EMBL" id="GGX83582.1"/>
    </source>
</evidence>
<feature type="domain" description="AAA" evidence="1">
    <location>
        <begin position="3"/>
        <end position="198"/>
    </location>
</feature>
<dbReference type="Gene3D" id="3.40.50.300">
    <property type="entry name" value="P-loop containing nucleotide triphosphate hydrolases"/>
    <property type="match status" value="1"/>
</dbReference>
<sequence length="297" mass="32912">MATVVGFISEKGGVGKTTACYHIAVALSRFKKKRVLVIDADYQRGGISGRFFPELIEGFGTKIPSGTTLFNKFQQLYSAMSQTPEVDIYTWNGMGYNIDLVPADPRLATVSVDKLPSTNNIRENNMLLLAHLKTICLVLDSLQDHYDYILIDSHPEVSDVMRSIIYASDYCVSPVKLDRQSSIGVATVIGEIANVNSDISMIRRSLGVEDGYRDTIFSGAMGMMAREYAESLKQSEQLEYNRLRRSGEIFVNYVTEGDGLRLAAANRQPVFDVSGANAAKQADQFRALTNEFMKVCP</sequence>
<comment type="caution">
    <text evidence="2">The sequence shown here is derived from an EMBL/GenBank/DDBJ whole genome shotgun (WGS) entry which is preliminary data.</text>
</comment>
<dbReference type="InterPro" id="IPR027417">
    <property type="entry name" value="P-loop_NTPase"/>
</dbReference>
<dbReference type="CDD" id="cd02042">
    <property type="entry name" value="ParAB_family"/>
    <property type="match status" value="1"/>
</dbReference>
<organism evidence="2 3">
    <name type="scientific">Vogesella alkaliphila</name>
    <dbReference type="NCBI Taxonomy" id="1193621"/>
    <lineage>
        <taxon>Bacteria</taxon>
        <taxon>Pseudomonadati</taxon>
        <taxon>Pseudomonadota</taxon>
        <taxon>Betaproteobacteria</taxon>
        <taxon>Neisseriales</taxon>
        <taxon>Chromobacteriaceae</taxon>
        <taxon>Vogesella</taxon>
    </lineage>
</organism>
<gene>
    <name evidence="2" type="ORF">GCM10011290_09040</name>
</gene>
<dbReference type="PANTHER" id="PTHR13696">
    <property type="entry name" value="P-LOOP CONTAINING NUCLEOSIDE TRIPHOSPHATE HYDROLASE"/>
    <property type="match status" value="1"/>
</dbReference>
<dbReference type="Pfam" id="PF13614">
    <property type="entry name" value="AAA_31"/>
    <property type="match status" value="1"/>
</dbReference>
<dbReference type="Proteomes" id="UP000600877">
    <property type="component" value="Unassembled WGS sequence"/>
</dbReference>
<reference evidence="3" key="1">
    <citation type="journal article" date="2019" name="Int. J. Syst. Evol. Microbiol.">
        <title>The Global Catalogue of Microorganisms (GCM) 10K type strain sequencing project: providing services to taxonomists for standard genome sequencing and annotation.</title>
        <authorList>
            <consortium name="The Broad Institute Genomics Platform"/>
            <consortium name="The Broad Institute Genome Sequencing Center for Infectious Disease"/>
            <person name="Wu L."/>
            <person name="Ma J."/>
        </authorList>
    </citation>
    <scope>NUCLEOTIDE SEQUENCE [LARGE SCALE GENOMIC DNA]</scope>
    <source>
        <strain evidence="3">KCTC 32041</strain>
    </source>
</reference>
<name>A0ABQ2YHW9_9NEIS</name>
<keyword evidence="3" id="KW-1185">Reference proteome</keyword>
<proteinExistence type="predicted"/>
<accession>A0ABQ2YHW9</accession>
<dbReference type="InterPro" id="IPR025669">
    <property type="entry name" value="AAA_dom"/>
</dbReference>
<protein>
    <submittedName>
        <fullName evidence="2">Cobyrinic acid a,c-diamide synthase</fullName>
    </submittedName>
</protein>
<dbReference type="PANTHER" id="PTHR13696:SF52">
    <property type="entry name" value="PARA FAMILY PROTEIN CT_582"/>
    <property type="match status" value="1"/>
</dbReference>
<dbReference type="InterPro" id="IPR050678">
    <property type="entry name" value="DNA_Partitioning_ATPase"/>
</dbReference>
<dbReference type="RefSeq" id="WP_189372964.1">
    <property type="nucleotide sequence ID" value="NZ_BMYW01000002.1"/>
</dbReference>
<dbReference type="SUPFAM" id="SSF52540">
    <property type="entry name" value="P-loop containing nucleoside triphosphate hydrolases"/>
    <property type="match status" value="1"/>
</dbReference>
<evidence type="ECO:0000259" key="1">
    <source>
        <dbReference type="Pfam" id="PF13614"/>
    </source>
</evidence>
<evidence type="ECO:0000313" key="3">
    <source>
        <dbReference type="Proteomes" id="UP000600877"/>
    </source>
</evidence>